<protein>
    <submittedName>
        <fullName evidence="1">Uncharacterized protein</fullName>
    </submittedName>
</protein>
<dbReference type="Proteomes" id="UP000327493">
    <property type="component" value="Chromosome 2"/>
</dbReference>
<organism evidence="1 2">
    <name type="scientific">Etheostoma spectabile</name>
    <name type="common">orangethroat darter</name>
    <dbReference type="NCBI Taxonomy" id="54343"/>
    <lineage>
        <taxon>Eukaryota</taxon>
        <taxon>Metazoa</taxon>
        <taxon>Chordata</taxon>
        <taxon>Craniata</taxon>
        <taxon>Vertebrata</taxon>
        <taxon>Euteleostomi</taxon>
        <taxon>Actinopterygii</taxon>
        <taxon>Neopterygii</taxon>
        <taxon>Teleostei</taxon>
        <taxon>Neoteleostei</taxon>
        <taxon>Acanthomorphata</taxon>
        <taxon>Eupercaria</taxon>
        <taxon>Perciformes</taxon>
        <taxon>Percoidei</taxon>
        <taxon>Percidae</taxon>
        <taxon>Etheostomatinae</taxon>
        <taxon>Etheostoma</taxon>
    </lineage>
</organism>
<dbReference type="AlphaFoldDB" id="A0A5J5DPE9"/>
<proteinExistence type="predicted"/>
<gene>
    <name evidence="1" type="ORF">FQN60_012277</name>
</gene>
<keyword evidence="2" id="KW-1185">Reference proteome</keyword>
<sequence length="92" mass="10077">MRMTLWSSKLRYGIPSRTAEPTCIARGQQSPCGVLSRAQGAMGRGHSQAYVSCLTCSHHLEWFSVPYPSYSLPGKPTTWFTSNGRLTACAGH</sequence>
<evidence type="ECO:0000313" key="2">
    <source>
        <dbReference type="Proteomes" id="UP000327493"/>
    </source>
</evidence>
<dbReference type="EMBL" id="VOFY01000002">
    <property type="protein sequence ID" value="KAA8595142.1"/>
    <property type="molecule type" value="Genomic_DNA"/>
</dbReference>
<comment type="caution">
    <text evidence="1">The sequence shown here is derived from an EMBL/GenBank/DDBJ whole genome shotgun (WGS) entry which is preliminary data.</text>
</comment>
<evidence type="ECO:0000313" key="1">
    <source>
        <dbReference type="EMBL" id="KAA8595142.1"/>
    </source>
</evidence>
<reference evidence="1 2" key="1">
    <citation type="submission" date="2019-08" db="EMBL/GenBank/DDBJ databases">
        <title>A chromosome-level genome assembly, high-density linkage maps, and genome scans reveal the genomic architecture of hybrid incompatibilities underlying speciation via character displacement in darters (Percidae: Etheostominae).</title>
        <authorList>
            <person name="Moran R.L."/>
            <person name="Catchen J.M."/>
            <person name="Fuller R.C."/>
        </authorList>
    </citation>
    <scope>NUCLEOTIDE SEQUENCE [LARGE SCALE GENOMIC DNA]</scope>
    <source>
        <strain evidence="1">EspeVRDwgs_2016</strain>
        <tissue evidence="1">Muscle</tissue>
    </source>
</reference>
<accession>A0A5J5DPE9</accession>
<name>A0A5J5DPE9_9PERO</name>